<reference evidence="3" key="1">
    <citation type="submission" date="2017-02" db="UniProtKB">
        <authorList>
            <consortium name="WormBaseParasite"/>
        </authorList>
    </citation>
    <scope>IDENTIFICATION</scope>
</reference>
<evidence type="ECO:0000313" key="1">
    <source>
        <dbReference type="EMBL" id="VDL76001.1"/>
    </source>
</evidence>
<dbReference type="AlphaFoldDB" id="A0A0N4Y879"/>
<accession>A0A0N4Y879</accession>
<dbReference type="WBParaSite" id="NBR_0001241101-mRNA-1">
    <property type="protein sequence ID" value="NBR_0001241101-mRNA-1"/>
    <property type="gene ID" value="NBR_0001241101"/>
</dbReference>
<evidence type="ECO:0000313" key="3">
    <source>
        <dbReference type="WBParaSite" id="NBR_0001241101-mRNA-1"/>
    </source>
</evidence>
<dbReference type="EMBL" id="UYSL01020751">
    <property type="protein sequence ID" value="VDL76001.1"/>
    <property type="molecule type" value="Genomic_DNA"/>
</dbReference>
<reference evidence="1 2" key="2">
    <citation type="submission" date="2018-11" db="EMBL/GenBank/DDBJ databases">
        <authorList>
            <consortium name="Pathogen Informatics"/>
        </authorList>
    </citation>
    <scope>NUCLEOTIDE SEQUENCE [LARGE SCALE GENOMIC DNA]</scope>
</reference>
<organism evidence="3">
    <name type="scientific">Nippostrongylus brasiliensis</name>
    <name type="common">Rat hookworm</name>
    <dbReference type="NCBI Taxonomy" id="27835"/>
    <lineage>
        <taxon>Eukaryota</taxon>
        <taxon>Metazoa</taxon>
        <taxon>Ecdysozoa</taxon>
        <taxon>Nematoda</taxon>
        <taxon>Chromadorea</taxon>
        <taxon>Rhabditida</taxon>
        <taxon>Rhabditina</taxon>
        <taxon>Rhabditomorpha</taxon>
        <taxon>Strongyloidea</taxon>
        <taxon>Heligmosomidae</taxon>
        <taxon>Nippostrongylus</taxon>
    </lineage>
</organism>
<keyword evidence="2" id="KW-1185">Reference proteome</keyword>
<proteinExistence type="predicted"/>
<name>A0A0N4Y879_NIPBR</name>
<protein>
    <submittedName>
        <fullName evidence="1 3">Uncharacterized protein</fullName>
    </submittedName>
</protein>
<evidence type="ECO:0000313" key="2">
    <source>
        <dbReference type="Proteomes" id="UP000271162"/>
    </source>
</evidence>
<gene>
    <name evidence="1" type="ORF">NBR_LOCUS12412</name>
</gene>
<dbReference type="Proteomes" id="UP000271162">
    <property type="component" value="Unassembled WGS sequence"/>
</dbReference>
<sequence length="84" mass="9429">MYSNGPKHPGFVTVFCSTLLDNHYRARCHRFPDPISRAMRLSELHLCSRCLGPKHGANVCTVTCNNCRGTHNSACCHGDKKRKN</sequence>